<name>K3WQU4_GLOUD</name>
<dbReference type="SUPFAM" id="SSF47473">
    <property type="entry name" value="EF-hand"/>
    <property type="match status" value="1"/>
</dbReference>
<evidence type="ECO:0000313" key="2">
    <source>
        <dbReference type="EnsemblProtists" id="PYU1_T007336"/>
    </source>
</evidence>
<dbReference type="STRING" id="431595.K3WQU4"/>
<dbReference type="eggNOG" id="ENOG502RUWF">
    <property type="taxonomic scope" value="Eukaryota"/>
</dbReference>
<dbReference type="PROSITE" id="PS00018">
    <property type="entry name" value="EF_HAND_1"/>
    <property type="match status" value="1"/>
</dbReference>
<dbReference type="Proteomes" id="UP000019132">
    <property type="component" value="Unassembled WGS sequence"/>
</dbReference>
<protein>
    <recommendedName>
        <fullName evidence="4">EF-hand domain-containing protein</fullName>
    </recommendedName>
</protein>
<evidence type="ECO:0000313" key="3">
    <source>
        <dbReference type="Proteomes" id="UP000019132"/>
    </source>
</evidence>
<evidence type="ECO:0000256" key="1">
    <source>
        <dbReference type="ARBA" id="ARBA00022837"/>
    </source>
</evidence>
<reference evidence="2" key="3">
    <citation type="submission" date="2015-02" db="UniProtKB">
        <authorList>
            <consortium name="EnsemblProtists"/>
        </authorList>
    </citation>
    <scope>IDENTIFICATION</scope>
    <source>
        <strain evidence="2">DAOM BR144</strain>
    </source>
</reference>
<dbReference type="InParanoid" id="K3WQU4"/>
<dbReference type="AlphaFoldDB" id="K3WQU4"/>
<dbReference type="InterPro" id="IPR011992">
    <property type="entry name" value="EF-hand-dom_pair"/>
</dbReference>
<reference evidence="3" key="1">
    <citation type="journal article" date="2010" name="Genome Biol.">
        <title>Genome sequence of the necrotrophic plant pathogen Pythium ultimum reveals original pathogenicity mechanisms and effector repertoire.</title>
        <authorList>
            <person name="Levesque C.A."/>
            <person name="Brouwer H."/>
            <person name="Cano L."/>
            <person name="Hamilton J.P."/>
            <person name="Holt C."/>
            <person name="Huitema E."/>
            <person name="Raffaele S."/>
            <person name="Robideau G.P."/>
            <person name="Thines M."/>
            <person name="Win J."/>
            <person name="Zerillo M.M."/>
            <person name="Beakes G.W."/>
            <person name="Boore J.L."/>
            <person name="Busam D."/>
            <person name="Dumas B."/>
            <person name="Ferriera S."/>
            <person name="Fuerstenberg S.I."/>
            <person name="Gachon C.M."/>
            <person name="Gaulin E."/>
            <person name="Govers F."/>
            <person name="Grenville-Briggs L."/>
            <person name="Horner N."/>
            <person name="Hostetler J."/>
            <person name="Jiang R.H."/>
            <person name="Johnson J."/>
            <person name="Krajaejun T."/>
            <person name="Lin H."/>
            <person name="Meijer H.J."/>
            <person name="Moore B."/>
            <person name="Morris P."/>
            <person name="Phuntmart V."/>
            <person name="Puiu D."/>
            <person name="Shetty J."/>
            <person name="Stajich J.E."/>
            <person name="Tripathy S."/>
            <person name="Wawra S."/>
            <person name="van West P."/>
            <person name="Whitty B.R."/>
            <person name="Coutinho P.M."/>
            <person name="Henrissat B."/>
            <person name="Martin F."/>
            <person name="Thomas P.D."/>
            <person name="Tyler B.M."/>
            <person name="De Vries R.P."/>
            <person name="Kamoun S."/>
            <person name="Yandell M."/>
            <person name="Tisserat N."/>
            <person name="Buell C.R."/>
        </authorList>
    </citation>
    <scope>NUCLEOTIDE SEQUENCE</scope>
    <source>
        <strain evidence="3">DAOM:BR144</strain>
    </source>
</reference>
<dbReference type="EnsemblProtists" id="PYU1_T007336">
    <property type="protein sequence ID" value="PYU1_T007336"/>
    <property type="gene ID" value="PYU1_G007320"/>
</dbReference>
<reference evidence="3" key="2">
    <citation type="submission" date="2010-04" db="EMBL/GenBank/DDBJ databases">
        <authorList>
            <person name="Buell R."/>
            <person name="Hamilton J."/>
            <person name="Hostetler J."/>
        </authorList>
    </citation>
    <scope>NUCLEOTIDE SEQUENCE [LARGE SCALE GENOMIC DNA]</scope>
    <source>
        <strain evidence="3">DAOM:BR144</strain>
    </source>
</reference>
<proteinExistence type="predicted"/>
<dbReference type="Gene3D" id="1.10.238.10">
    <property type="entry name" value="EF-hand"/>
    <property type="match status" value="1"/>
</dbReference>
<evidence type="ECO:0008006" key="4">
    <source>
        <dbReference type="Google" id="ProtNLM"/>
    </source>
</evidence>
<keyword evidence="1" id="KW-0106">Calcium</keyword>
<organism evidence="2 3">
    <name type="scientific">Globisporangium ultimum (strain ATCC 200006 / CBS 805.95 / DAOM BR144)</name>
    <name type="common">Pythium ultimum</name>
    <dbReference type="NCBI Taxonomy" id="431595"/>
    <lineage>
        <taxon>Eukaryota</taxon>
        <taxon>Sar</taxon>
        <taxon>Stramenopiles</taxon>
        <taxon>Oomycota</taxon>
        <taxon>Peronosporomycetes</taxon>
        <taxon>Pythiales</taxon>
        <taxon>Pythiaceae</taxon>
        <taxon>Globisporangium</taxon>
    </lineage>
</organism>
<dbReference type="HOGENOM" id="CLU_1829244_0_0_1"/>
<accession>K3WQU4</accession>
<sequence length="141" mass="15937">MALVLQRVKHKQLSAVEGRESQAAFQLITGESANGAMDAKQLKCCLRALGFAVDAAEARALVYEFDYNDTQTIGLVDFQRIYLFKSLERSQAQLLNQAWLSKKKARQIRFNGINYIALHCPPLRDTRQPQRKPRGNKMVAA</sequence>
<dbReference type="EMBL" id="GL376629">
    <property type="status" value="NOT_ANNOTATED_CDS"/>
    <property type="molecule type" value="Genomic_DNA"/>
</dbReference>
<dbReference type="InterPro" id="IPR018247">
    <property type="entry name" value="EF_Hand_1_Ca_BS"/>
</dbReference>
<dbReference type="VEuPathDB" id="FungiDB:PYU1_G007320"/>
<keyword evidence="3" id="KW-1185">Reference proteome</keyword>